<dbReference type="Pfam" id="PF23659">
    <property type="entry name" value="UFL1"/>
    <property type="match status" value="1"/>
</dbReference>
<organism evidence="11">
    <name type="scientific">Tabanus bromius</name>
    <name type="common">Band-eyed brown horse fly</name>
    <dbReference type="NCBI Taxonomy" id="304241"/>
    <lineage>
        <taxon>Eukaryota</taxon>
        <taxon>Metazoa</taxon>
        <taxon>Ecdysozoa</taxon>
        <taxon>Arthropoda</taxon>
        <taxon>Hexapoda</taxon>
        <taxon>Insecta</taxon>
        <taxon>Pterygota</taxon>
        <taxon>Neoptera</taxon>
        <taxon>Endopterygota</taxon>
        <taxon>Diptera</taxon>
        <taxon>Brachycera</taxon>
        <taxon>Tabanomorpha</taxon>
        <taxon>Tabanoidea</taxon>
        <taxon>Tabanidae</taxon>
        <taxon>Tabanus</taxon>
    </lineage>
</organism>
<dbReference type="GO" id="GO:0005789">
    <property type="term" value="C:endoplasmic reticulum membrane"/>
    <property type="evidence" value="ECO:0007669"/>
    <property type="project" value="TreeGrafter"/>
</dbReference>
<dbReference type="PANTHER" id="PTHR31057:SF0">
    <property type="entry name" value="E3 UFM1-PROTEIN LIGASE 1"/>
    <property type="match status" value="1"/>
</dbReference>
<feature type="domain" description="E3 UFM1-protein ligase 1-like" evidence="9">
    <location>
        <begin position="529"/>
        <end position="646"/>
    </location>
</feature>
<evidence type="ECO:0000256" key="3">
    <source>
        <dbReference type="ARBA" id="ARBA00014160"/>
    </source>
</evidence>
<protein>
    <recommendedName>
        <fullName evidence="3">E3 UFM1-protein ligase 1 homolog</fullName>
    </recommendedName>
    <alternativeName>
        <fullName evidence="6">E3 UFM1-protein transferase 1 homolog</fullName>
    </alternativeName>
</protein>
<evidence type="ECO:0000256" key="4">
    <source>
        <dbReference type="ARBA" id="ARBA00022679"/>
    </source>
</evidence>
<feature type="domain" description="E3 UFM1-protein ligase-like C-terminal" evidence="10">
    <location>
        <begin position="653"/>
        <end position="753"/>
    </location>
</feature>
<dbReference type="AlphaFoldDB" id="A0A0K8TMS3"/>
<evidence type="ECO:0000256" key="6">
    <source>
        <dbReference type="ARBA" id="ARBA00030452"/>
    </source>
</evidence>
<dbReference type="EMBL" id="GDAI01001951">
    <property type="protein sequence ID" value="JAI15652.1"/>
    <property type="molecule type" value="mRNA"/>
</dbReference>
<name>A0A0K8TMS3_TABBR</name>
<dbReference type="GO" id="GO:0034976">
    <property type="term" value="P:response to endoplasmic reticulum stress"/>
    <property type="evidence" value="ECO:0007669"/>
    <property type="project" value="TreeGrafter"/>
</dbReference>
<evidence type="ECO:0000259" key="8">
    <source>
        <dbReference type="Pfam" id="PF09743"/>
    </source>
</evidence>
<dbReference type="InterPro" id="IPR056580">
    <property type="entry name" value="Ufl1_dom"/>
</dbReference>
<comment type="similarity">
    <text evidence="2">Belongs to the UFL1 family.</text>
</comment>
<evidence type="ECO:0000256" key="7">
    <source>
        <dbReference type="SAM" id="MobiDB-lite"/>
    </source>
</evidence>
<keyword evidence="5" id="KW-0833">Ubl conjugation pathway</keyword>
<dbReference type="GO" id="GO:0032434">
    <property type="term" value="P:regulation of proteasomal ubiquitin-dependent protein catabolic process"/>
    <property type="evidence" value="ECO:0007669"/>
    <property type="project" value="TreeGrafter"/>
</dbReference>
<comment type="function">
    <text evidence="1">E3 UFM1-protein ligase that mediates ufmylation of target proteins.</text>
</comment>
<dbReference type="GO" id="GO:1990592">
    <property type="term" value="P:protein K69-linked ufmylation"/>
    <property type="evidence" value="ECO:0007669"/>
    <property type="project" value="TreeGrafter"/>
</dbReference>
<dbReference type="GO" id="GO:0061666">
    <property type="term" value="F:UFM1 ligase activity"/>
    <property type="evidence" value="ECO:0007669"/>
    <property type="project" value="InterPro"/>
</dbReference>
<dbReference type="InterPro" id="IPR056761">
    <property type="entry name" value="Ufl1-like_C"/>
</dbReference>
<evidence type="ECO:0000259" key="10">
    <source>
        <dbReference type="Pfam" id="PF25041"/>
    </source>
</evidence>
<proteinExistence type="evidence at transcript level"/>
<feature type="domain" description="E3 UFM1-protein ligase 1-like N-terminal" evidence="8">
    <location>
        <begin position="7"/>
        <end position="278"/>
    </location>
</feature>
<feature type="region of interest" description="Disordered" evidence="7">
    <location>
        <begin position="397"/>
        <end position="470"/>
    </location>
</feature>
<accession>A0A0K8TMS3</accession>
<dbReference type="Pfam" id="PF25870">
    <property type="entry name" value="WHD_UFL1_5th"/>
    <property type="match status" value="1"/>
</dbReference>
<dbReference type="Pfam" id="PF25041">
    <property type="entry name" value="UFL1_C"/>
    <property type="match status" value="1"/>
</dbReference>
<evidence type="ECO:0000256" key="2">
    <source>
        <dbReference type="ARBA" id="ARBA00010789"/>
    </source>
</evidence>
<reference evidence="11" key="1">
    <citation type="journal article" date="2015" name="Insect Biochem. Mol. Biol.">
        <title>An insight into the sialome of the horse fly, Tabanus bromius.</title>
        <authorList>
            <person name="Ribeiro J.M."/>
            <person name="Kazimirova M."/>
            <person name="Takac P."/>
            <person name="Andersen J.F."/>
            <person name="Francischetti I.M."/>
        </authorList>
    </citation>
    <scope>NUCLEOTIDE SEQUENCE</scope>
</reference>
<sequence length="763" mass="86025">MGSEWDEIKRLAADFQKIQLSSTLQKLSERNCVEIVALLSEKGLLDIIFTTDGKEYITPEHLEREINDELYVHDGRVNLVELSKILNVDLSKIEVAANSIAAKDKSVHYTLGQLISEDYISRIAVEINEKLAQSGEMSISDLTILFDLPSDFLQHHVVEKHIGRTIRGRQYPSNPRIIYTQSYILRCKSKIRGALAGITRPIAISTILQQIKIHERIFHSIIDEISPPGTVVTKTSQYIPNIYAKSQTDWVNSFYSQNGYLEYVAISQLGISDTKQFIKKQFPNEKILFLKRFAVGPKLTDLTVVTAIQECGSTNSYVDLSTILPSVMTEEDIDELYNNLISPTTQNNFVFLDGVVFSKEYLNELMGLCRETVVANAKQSVDAGKFQQYLAEKQLSTNKSSVADTESMEKMDKREERRKKASHGKVGGGTQGRETKTKSTKKHARGGDKSFKNSDDEDQPQKKNKLTPLELLSSEEIEKAIFDKLEDEGLSHLVERIASTFYPSLNQLALNTAQTLYEASSHTQRRQTHAALQEKLNILFVDMRLYERGLKVFNADVQQQLLKYLLKTLGTDICNEVFLYVASECNLNAKSTNLNSDQRDKICLECSPEYKSALIELNKSISGASVDDFLTAAENAIKDCGMIIKKIDKKKDKALIVEHKEKLHQQLSEASDPAIILHLVALKLFTVATNLILHASGRHVSHILQYLQPSLSKEQNDVLLKFHDLVLKVLNKNEEDDTSASEELETVQKEVVDMALKFEKQAA</sequence>
<evidence type="ECO:0000256" key="5">
    <source>
        <dbReference type="ARBA" id="ARBA00022786"/>
    </source>
</evidence>
<evidence type="ECO:0000256" key="1">
    <source>
        <dbReference type="ARBA" id="ARBA00003950"/>
    </source>
</evidence>
<feature type="compositionally biased region" description="Basic and acidic residues" evidence="7">
    <location>
        <begin position="445"/>
        <end position="454"/>
    </location>
</feature>
<dbReference type="InterPro" id="IPR018611">
    <property type="entry name" value="Ufl1"/>
</dbReference>
<keyword evidence="4" id="KW-0808">Transferase</keyword>
<evidence type="ECO:0000259" key="9">
    <source>
        <dbReference type="Pfam" id="PF23659"/>
    </source>
</evidence>
<evidence type="ECO:0000313" key="11">
    <source>
        <dbReference type="EMBL" id="JAI15652.1"/>
    </source>
</evidence>
<dbReference type="PANTHER" id="PTHR31057">
    <property type="entry name" value="E3 UFM1-PROTEIN LIGASE 1"/>
    <property type="match status" value="1"/>
</dbReference>
<dbReference type="InterPro" id="IPR056579">
    <property type="entry name" value="Ufl1_N"/>
</dbReference>
<dbReference type="Pfam" id="PF09743">
    <property type="entry name" value="E3_UFM1_ligase"/>
    <property type="match status" value="1"/>
</dbReference>